<keyword evidence="2" id="KW-0732">Signal</keyword>
<keyword evidence="4" id="KW-1185">Reference proteome</keyword>
<feature type="region of interest" description="Disordered" evidence="1">
    <location>
        <begin position="1"/>
        <end position="20"/>
    </location>
</feature>
<evidence type="ECO:0008006" key="5">
    <source>
        <dbReference type="Google" id="ProtNLM"/>
    </source>
</evidence>
<dbReference type="NCBIfam" id="NF038353">
    <property type="entry name" value="FxLYD_dom"/>
    <property type="match status" value="1"/>
</dbReference>
<dbReference type="Proteomes" id="UP000617734">
    <property type="component" value="Unassembled WGS sequence"/>
</dbReference>
<name>A0A919FXK1_9ACTN</name>
<evidence type="ECO:0000313" key="4">
    <source>
        <dbReference type="Proteomes" id="UP000617734"/>
    </source>
</evidence>
<evidence type="ECO:0000313" key="3">
    <source>
        <dbReference type="EMBL" id="GHH73878.1"/>
    </source>
</evidence>
<dbReference type="InterPro" id="IPR047676">
    <property type="entry name" value="FxLYD_dom"/>
</dbReference>
<comment type="caution">
    <text evidence="3">The sequence shown here is derived from an EMBL/GenBank/DDBJ whole genome shotgun (WGS) entry which is preliminary data.</text>
</comment>
<evidence type="ECO:0000256" key="1">
    <source>
        <dbReference type="SAM" id="MobiDB-lite"/>
    </source>
</evidence>
<proteinExistence type="predicted"/>
<sequence>MERQQPRPTRQDTGAPTVRRPRAALAGAAAAVTAMALGTAALAGCSSDSTPSSAVSAVASAAQSALSAAASAAQSALASGASAAQSALASGASEFASAAASAEAAASSALASVKGGLEAKGDLTLGDVTTDSQGRAQVQLTVKNGQSQSYRYSVQVNFTDQSGNVLDATVVSVPEVAAGQSAQATAVSNRDLSGDVKAVVARAVRY</sequence>
<dbReference type="AlphaFoldDB" id="A0A919FXK1"/>
<accession>A0A919FXK1</accession>
<feature type="compositionally biased region" description="Polar residues" evidence="1">
    <location>
        <begin position="1"/>
        <end position="14"/>
    </location>
</feature>
<dbReference type="GeneID" id="95354337"/>
<organism evidence="3 4">
    <name type="scientific">Kitasatospora indigofera</name>
    <dbReference type="NCBI Taxonomy" id="67307"/>
    <lineage>
        <taxon>Bacteria</taxon>
        <taxon>Bacillati</taxon>
        <taxon>Actinomycetota</taxon>
        <taxon>Actinomycetes</taxon>
        <taxon>Kitasatosporales</taxon>
        <taxon>Streptomycetaceae</taxon>
        <taxon>Kitasatospora</taxon>
    </lineage>
</organism>
<feature type="chain" id="PRO_5038798773" description="Lipoprotein" evidence="2">
    <location>
        <begin position="44"/>
        <end position="206"/>
    </location>
</feature>
<evidence type="ECO:0000256" key="2">
    <source>
        <dbReference type="SAM" id="SignalP"/>
    </source>
</evidence>
<dbReference type="RefSeq" id="WP_229927588.1">
    <property type="nucleotide sequence ID" value="NZ_BNBO01000021.1"/>
</dbReference>
<feature type="signal peptide" evidence="2">
    <location>
        <begin position="1"/>
        <end position="43"/>
    </location>
</feature>
<dbReference type="EMBL" id="BNBO01000021">
    <property type="protein sequence ID" value="GHH73878.1"/>
    <property type="molecule type" value="Genomic_DNA"/>
</dbReference>
<reference evidence="3" key="2">
    <citation type="submission" date="2020-09" db="EMBL/GenBank/DDBJ databases">
        <authorList>
            <person name="Sun Q."/>
            <person name="Ohkuma M."/>
        </authorList>
    </citation>
    <scope>NUCLEOTIDE SEQUENCE</scope>
    <source>
        <strain evidence="3">JCM 4646</strain>
    </source>
</reference>
<gene>
    <name evidence="3" type="ORF">GCM10018781_39330</name>
</gene>
<protein>
    <recommendedName>
        <fullName evidence="5">Lipoprotein</fullName>
    </recommendedName>
</protein>
<reference evidence="3" key="1">
    <citation type="journal article" date="2014" name="Int. J. Syst. Evol. Microbiol.">
        <title>Complete genome sequence of Corynebacterium casei LMG S-19264T (=DSM 44701T), isolated from a smear-ripened cheese.</title>
        <authorList>
            <consortium name="US DOE Joint Genome Institute (JGI-PGF)"/>
            <person name="Walter F."/>
            <person name="Albersmeier A."/>
            <person name="Kalinowski J."/>
            <person name="Ruckert C."/>
        </authorList>
    </citation>
    <scope>NUCLEOTIDE SEQUENCE</scope>
    <source>
        <strain evidence="3">JCM 4646</strain>
    </source>
</reference>